<dbReference type="SUPFAM" id="SSF51735">
    <property type="entry name" value="NAD(P)-binding Rossmann-fold domains"/>
    <property type="match status" value="1"/>
</dbReference>
<organism evidence="1">
    <name type="scientific">marine sediment metagenome</name>
    <dbReference type="NCBI Taxonomy" id="412755"/>
    <lineage>
        <taxon>unclassified sequences</taxon>
        <taxon>metagenomes</taxon>
        <taxon>ecological metagenomes</taxon>
    </lineage>
</organism>
<dbReference type="InterPro" id="IPR036291">
    <property type="entry name" value="NAD(P)-bd_dom_sf"/>
</dbReference>
<evidence type="ECO:0000313" key="1">
    <source>
        <dbReference type="EMBL" id="KKM72448.1"/>
    </source>
</evidence>
<protein>
    <submittedName>
        <fullName evidence="1">Uncharacterized protein</fullName>
    </submittedName>
</protein>
<name>A0A0F9JS14_9ZZZZ</name>
<accession>A0A0F9JS14</accession>
<sequence length="30" mass="3153">MKSFKNKVSVITGAASGIGYGLLRGELKKV</sequence>
<gene>
    <name evidence="1" type="ORF">LCGC14_1420410</name>
</gene>
<reference evidence="1" key="1">
    <citation type="journal article" date="2015" name="Nature">
        <title>Complex archaea that bridge the gap between prokaryotes and eukaryotes.</title>
        <authorList>
            <person name="Spang A."/>
            <person name="Saw J.H."/>
            <person name="Jorgensen S.L."/>
            <person name="Zaremba-Niedzwiedzka K."/>
            <person name="Martijn J."/>
            <person name="Lind A.E."/>
            <person name="van Eijk R."/>
            <person name="Schleper C."/>
            <person name="Guy L."/>
            <person name="Ettema T.J."/>
        </authorList>
    </citation>
    <scope>NUCLEOTIDE SEQUENCE</scope>
</reference>
<dbReference type="AlphaFoldDB" id="A0A0F9JS14"/>
<proteinExistence type="predicted"/>
<comment type="caution">
    <text evidence="1">The sequence shown here is derived from an EMBL/GenBank/DDBJ whole genome shotgun (WGS) entry which is preliminary data.</text>
</comment>
<dbReference type="EMBL" id="LAZR01009469">
    <property type="protein sequence ID" value="KKM72448.1"/>
    <property type="molecule type" value="Genomic_DNA"/>
</dbReference>